<comment type="caution">
    <text evidence="10">The sequence shown here is derived from an EMBL/GenBank/DDBJ whole genome shotgun (WGS) entry which is preliminary data.</text>
</comment>
<dbReference type="PANTHER" id="PTHR43000">
    <property type="entry name" value="DTDP-D-GLUCOSE 4,6-DEHYDRATASE-RELATED"/>
    <property type="match status" value="1"/>
</dbReference>
<evidence type="ECO:0000256" key="5">
    <source>
        <dbReference type="ARBA" id="ARBA00016977"/>
    </source>
</evidence>
<dbReference type="EMBL" id="JBHTLH010000012">
    <property type="protein sequence ID" value="MFD1124671.1"/>
    <property type="molecule type" value="Genomic_DNA"/>
</dbReference>
<dbReference type="InterPro" id="IPR005888">
    <property type="entry name" value="dTDP_Gluc_deHydtase"/>
</dbReference>
<dbReference type="InterPro" id="IPR036291">
    <property type="entry name" value="NAD(P)-bd_dom_sf"/>
</dbReference>
<gene>
    <name evidence="10" type="primary">rfbB</name>
    <name evidence="10" type="ORF">ACFQ22_04745</name>
</gene>
<sequence length="327" mass="36476">MKILVTGGAGFIGSNFIRLLLRAHPEDQIINFDLLTYAGQLTNLTNLPNQANYSFVKGDIADSQAVGQVVKNNRIEAIVNFAAESHVDRSILNAAPFIHSNIDGVATLLAIAKKYQLTKFVQVSTDEVYGSTPLHTKFDEQAPLSPSSPYAASKAAADLLTLSYFKTFGLKACVTRSANNYGPYQFPEKLVPLMVTAALNGRKLPVYGTGKNSRDWLNVLDNCRAIDLVLRSGHPGQIYNIAAHNYRTNLQIVDRIKKQLEAAQPQIAFVKDRPGNDVRYVIDDSKIRHELGWRPEFDFETGMGDTIDWYVIHPEWWEPLLTAVKNR</sequence>
<dbReference type="SUPFAM" id="SSF51735">
    <property type="entry name" value="NAD(P)-binding Rossmann-fold domains"/>
    <property type="match status" value="1"/>
</dbReference>
<evidence type="ECO:0000256" key="1">
    <source>
        <dbReference type="ARBA" id="ARBA00001539"/>
    </source>
</evidence>
<reference evidence="11" key="1">
    <citation type="journal article" date="2019" name="Int. J. Syst. Evol. Microbiol.">
        <title>The Global Catalogue of Microorganisms (GCM) 10K type strain sequencing project: providing services to taxonomists for standard genome sequencing and annotation.</title>
        <authorList>
            <consortium name="The Broad Institute Genomics Platform"/>
            <consortium name="The Broad Institute Genome Sequencing Center for Infectious Disease"/>
            <person name="Wu L."/>
            <person name="Ma J."/>
        </authorList>
    </citation>
    <scope>NUCLEOTIDE SEQUENCE [LARGE SCALE GENOMIC DNA]</scope>
    <source>
        <strain evidence="11">CCUG 71848</strain>
    </source>
</reference>
<dbReference type="Gene3D" id="3.40.50.720">
    <property type="entry name" value="NAD(P)-binding Rossmann-like Domain"/>
    <property type="match status" value="1"/>
</dbReference>
<evidence type="ECO:0000256" key="7">
    <source>
        <dbReference type="ARBA" id="ARBA00023239"/>
    </source>
</evidence>
<accession>A0ABW3PNT7</accession>
<keyword evidence="11" id="KW-1185">Reference proteome</keyword>
<dbReference type="NCBIfam" id="TIGR01181">
    <property type="entry name" value="dTDP_gluc_dehyt"/>
    <property type="match status" value="1"/>
</dbReference>
<comment type="catalytic activity">
    <reaction evidence="1 8">
        <text>dTDP-alpha-D-glucose = dTDP-4-dehydro-6-deoxy-alpha-D-glucose + H2O</text>
        <dbReference type="Rhea" id="RHEA:17221"/>
        <dbReference type="ChEBI" id="CHEBI:15377"/>
        <dbReference type="ChEBI" id="CHEBI:57477"/>
        <dbReference type="ChEBI" id="CHEBI:57649"/>
        <dbReference type="EC" id="4.2.1.46"/>
    </reaction>
</comment>
<keyword evidence="6" id="KW-0520">NAD</keyword>
<organism evidence="10 11">
    <name type="scientific">Lentilactobacillus raoultii</name>
    <dbReference type="NCBI Taxonomy" id="1987503"/>
    <lineage>
        <taxon>Bacteria</taxon>
        <taxon>Bacillati</taxon>
        <taxon>Bacillota</taxon>
        <taxon>Bacilli</taxon>
        <taxon>Lactobacillales</taxon>
        <taxon>Lactobacillaceae</taxon>
        <taxon>Lentilactobacillus</taxon>
    </lineage>
</organism>
<dbReference type="GO" id="GO:0008460">
    <property type="term" value="F:dTDP-glucose 4,6-dehydratase activity"/>
    <property type="evidence" value="ECO:0007669"/>
    <property type="project" value="UniProtKB-EC"/>
</dbReference>
<protein>
    <recommendedName>
        <fullName evidence="5 8">dTDP-glucose 4,6-dehydratase</fullName>
        <ecNumber evidence="4 8">4.2.1.46</ecNumber>
    </recommendedName>
</protein>
<evidence type="ECO:0000256" key="6">
    <source>
        <dbReference type="ARBA" id="ARBA00023027"/>
    </source>
</evidence>
<evidence type="ECO:0000313" key="10">
    <source>
        <dbReference type="EMBL" id="MFD1124671.1"/>
    </source>
</evidence>
<name>A0ABW3PNT7_9LACO</name>
<evidence type="ECO:0000256" key="8">
    <source>
        <dbReference type="RuleBase" id="RU004473"/>
    </source>
</evidence>
<dbReference type="Pfam" id="PF16363">
    <property type="entry name" value="GDP_Man_Dehyd"/>
    <property type="match status" value="1"/>
</dbReference>
<evidence type="ECO:0000313" key="11">
    <source>
        <dbReference type="Proteomes" id="UP001597156"/>
    </source>
</evidence>
<evidence type="ECO:0000256" key="4">
    <source>
        <dbReference type="ARBA" id="ARBA00011990"/>
    </source>
</evidence>
<evidence type="ECO:0000256" key="2">
    <source>
        <dbReference type="ARBA" id="ARBA00001911"/>
    </source>
</evidence>
<comment type="similarity">
    <text evidence="3 8">Belongs to the NAD(P)-dependent epimerase/dehydratase family. dTDP-glucose dehydratase subfamily.</text>
</comment>
<dbReference type="Gene3D" id="3.90.25.10">
    <property type="entry name" value="UDP-galactose 4-epimerase, domain 1"/>
    <property type="match status" value="1"/>
</dbReference>
<dbReference type="EC" id="4.2.1.46" evidence="4 8"/>
<dbReference type="CDD" id="cd05246">
    <property type="entry name" value="dTDP_GD_SDR_e"/>
    <property type="match status" value="1"/>
</dbReference>
<dbReference type="Proteomes" id="UP001597156">
    <property type="component" value="Unassembled WGS sequence"/>
</dbReference>
<proteinExistence type="inferred from homology"/>
<evidence type="ECO:0000259" key="9">
    <source>
        <dbReference type="Pfam" id="PF16363"/>
    </source>
</evidence>
<comment type="cofactor">
    <cofactor evidence="2 8">
        <name>NAD(+)</name>
        <dbReference type="ChEBI" id="CHEBI:57540"/>
    </cofactor>
</comment>
<feature type="domain" description="NAD(P)-binding" evidence="9">
    <location>
        <begin position="4"/>
        <end position="304"/>
    </location>
</feature>
<keyword evidence="7 8" id="KW-0456">Lyase</keyword>
<evidence type="ECO:0000256" key="3">
    <source>
        <dbReference type="ARBA" id="ARBA00008178"/>
    </source>
</evidence>
<dbReference type="RefSeq" id="WP_121979589.1">
    <property type="nucleotide sequence ID" value="NZ_JBHTLH010000012.1"/>
</dbReference>
<dbReference type="InterPro" id="IPR016040">
    <property type="entry name" value="NAD(P)-bd_dom"/>
</dbReference>